<dbReference type="VEuPathDB" id="AmoebaDB:ACA1_071750"/>
<dbReference type="PANTHER" id="PTHR13229">
    <property type="entry name" value="PROTEIN KISH-A"/>
    <property type="match status" value="1"/>
</dbReference>
<dbReference type="OrthoDB" id="10034655at2759"/>
<dbReference type="KEGG" id="acan:ACA1_071750"/>
<dbReference type="EMBL" id="KB007857">
    <property type="protein sequence ID" value="ELR23553.1"/>
    <property type="molecule type" value="Genomic_DNA"/>
</dbReference>
<dbReference type="InterPro" id="IPR009653">
    <property type="entry name" value="Ksh1"/>
</dbReference>
<keyword evidence="6 9" id="KW-1133">Transmembrane helix</keyword>
<evidence type="ECO:0000256" key="8">
    <source>
        <dbReference type="ARBA" id="ARBA00023136"/>
    </source>
</evidence>
<dbReference type="GeneID" id="14924534"/>
<gene>
    <name evidence="10" type="ORF">ACA1_071750</name>
</gene>
<evidence type="ECO:0000256" key="6">
    <source>
        <dbReference type="ARBA" id="ARBA00022989"/>
    </source>
</evidence>
<protein>
    <recommendedName>
        <fullName evidence="9">Protein kish</fullName>
    </recommendedName>
</protein>
<dbReference type="InterPro" id="IPR051523">
    <property type="entry name" value="KISH_domain"/>
</dbReference>
<evidence type="ECO:0000256" key="3">
    <source>
        <dbReference type="ARBA" id="ARBA00008961"/>
    </source>
</evidence>
<organism evidence="10 11">
    <name type="scientific">Acanthamoeba castellanii (strain ATCC 30010 / Neff)</name>
    <dbReference type="NCBI Taxonomy" id="1257118"/>
    <lineage>
        <taxon>Eukaryota</taxon>
        <taxon>Amoebozoa</taxon>
        <taxon>Discosea</taxon>
        <taxon>Longamoebia</taxon>
        <taxon>Centramoebida</taxon>
        <taxon>Acanthamoebidae</taxon>
        <taxon>Acanthamoeba</taxon>
    </lineage>
</organism>
<reference evidence="10 11" key="1">
    <citation type="journal article" date="2013" name="Genome Biol.">
        <title>Genome of Acanthamoeba castellanii highlights extensive lateral gene transfer and early evolution of tyrosine kinase signaling.</title>
        <authorList>
            <person name="Clarke M."/>
            <person name="Lohan A.J."/>
            <person name="Liu B."/>
            <person name="Lagkouvardos I."/>
            <person name="Roy S."/>
            <person name="Zafar N."/>
            <person name="Bertelli C."/>
            <person name="Schilde C."/>
            <person name="Kianianmomeni A."/>
            <person name="Burglin T.R."/>
            <person name="Frech C."/>
            <person name="Turcotte B."/>
            <person name="Kopec K.O."/>
            <person name="Synnott J.M."/>
            <person name="Choo C."/>
            <person name="Paponov I."/>
            <person name="Finkler A."/>
            <person name="Soon Heng Tan C."/>
            <person name="Hutchins A.P."/>
            <person name="Weinmeier T."/>
            <person name="Rattei T."/>
            <person name="Chu J.S."/>
            <person name="Gimenez G."/>
            <person name="Irimia M."/>
            <person name="Rigden D.J."/>
            <person name="Fitzpatrick D.A."/>
            <person name="Lorenzo-Morales J."/>
            <person name="Bateman A."/>
            <person name="Chiu C.H."/>
            <person name="Tang P."/>
            <person name="Hegemann P."/>
            <person name="Fromm H."/>
            <person name="Raoult D."/>
            <person name="Greub G."/>
            <person name="Miranda-Saavedra D."/>
            <person name="Chen N."/>
            <person name="Nash P."/>
            <person name="Ginger M.L."/>
            <person name="Horn M."/>
            <person name="Schaap P."/>
            <person name="Caler L."/>
            <person name="Loftus B."/>
        </authorList>
    </citation>
    <scope>NUCLEOTIDE SEQUENCE [LARGE SCALE GENOMIC DNA]</scope>
    <source>
        <strain evidence="10 11">Neff</strain>
    </source>
</reference>
<feature type="transmembrane region" description="Helical" evidence="9">
    <location>
        <begin position="6"/>
        <end position="26"/>
    </location>
</feature>
<evidence type="ECO:0000256" key="4">
    <source>
        <dbReference type="ARBA" id="ARBA00022692"/>
    </source>
</evidence>
<evidence type="ECO:0000256" key="9">
    <source>
        <dbReference type="RuleBase" id="RU910717"/>
    </source>
</evidence>
<accession>L8HFP9</accession>
<evidence type="ECO:0000313" key="11">
    <source>
        <dbReference type="Proteomes" id="UP000011083"/>
    </source>
</evidence>
<evidence type="ECO:0000256" key="2">
    <source>
        <dbReference type="ARBA" id="ARBA00004614"/>
    </source>
</evidence>
<keyword evidence="8 9" id="KW-0472">Membrane</keyword>
<evidence type="ECO:0000256" key="1">
    <source>
        <dbReference type="ARBA" id="ARBA00002154"/>
    </source>
</evidence>
<comment type="caution">
    <text evidence="9">Lacks conserved residue(s) required for the propagation of feature annotation.</text>
</comment>
<comment type="similarity">
    <text evidence="3 9">Belongs to the KISH family.</text>
</comment>
<sequence length="74" mass="8016">MVQAAALAVGSFLVILMLVICTCTYIRERAPALLDRNKHGALGLFWKAARIGERASGVVSAFMIGMSLYVLFLV</sequence>
<dbReference type="RefSeq" id="XP_004353081.1">
    <property type="nucleotide sequence ID" value="XM_004353029.1"/>
</dbReference>
<dbReference type="Pfam" id="PF06842">
    <property type="entry name" value="DUF1242"/>
    <property type="match status" value="1"/>
</dbReference>
<keyword evidence="11" id="KW-1185">Reference proteome</keyword>
<comment type="function">
    <text evidence="1 9">Involved in the early part of the secretory pathway.</text>
</comment>
<keyword evidence="5" id="KW-0732">Signal</keyword>
<evidence type="ECO:0000256" key="7">
    <source>
        <dbReference type="ARBA" id="ARBA00023034"/>
    </source>
</evidence>
<keyword evidence="7" id="KW-0333">Golgi apparatus</keyword>
<dbReference type="OMA" id="ICSCTYV"/>
<comment type="subcellular location">
    <subcellularLocation>
        <location evidence="2">Golgi apparatus membrane</location>
        <topology evidence="2">Single-pass type I membrane protein</topology>
    </subcellularLocation>
</comment>
<dbReference type="AlphaFoldDB" id="L8HFP9"/>
<evidence type="ECO:0000313" key="10">
    <source>
        <dbReference type="EMBL" id="ELR23553.1"/>
    </source>
</evidence>
<name>L8HFP9_ACACF</name>
<keyword evidence="4 9" id="KW-0812">Transmembrane</keyword>
<dbReference type="GO" id="GO:0000139">
    <property type="term" value="C:Golgi membrane"/>
    <property type="evidence" value="ECO:0007669"/>
    <property type="project" value="UniProtKB-SubCell"/>
</dbReference>
<dbReference type="Proteomes" id="UP000011083">
    <property type="component" value="Unassembled WGS sequence"/>
</dbReference>
<proteinExistence type="inferred from homology"/>
<dbReference type="STRING" id="1257118.L8HFP9"/>
<evidence type="ECO:0000256" key="5">
    <source>
        <dbReference type="ARBA" id="ARBA00022729"/>
    </source>
</evidence>
<feature type="transmembrane region" description="Helical" evidence="9">
    <location>
        <begin position="55"/>
        <end position="72"/>
    </location>
</feature>